<gene>
    <name evidence="1" type="ORF">ZIOFF_002083</name>
</gene>
<evidence type="ECO:0000313" key="2">
    <source>
        <dbReference type="Proteomes" id="UP000734854"/>
    </source>
</evidence>
<accession>A0A8J5ILB4</accession>
<dbReference type="Proteomes" id="UP000734854">
    <property type="component" value="Unassembled WGS sequence"/>
</dbReference>
<name>A0A8J5ILB4_ZINOF</name>
<proteinExistence type="predicted"/>
<comment type="caution">
    <text evidence="1">The sequence shown here is derived from an EMBL/GenBank/DDBJ whole genome shotgun (WGS) entry which is preliminary data.</text>
</comment>
<dbReference type="EMBL" id="JACMSC010000001">
    <property type="protein sequence ID" value="KAG6537005.1"/>
    <property type="molecule type" value="Genomic_DNA"/>
</dbReference>
<reference evidence="1 2" key="1">
    <citation type="submission" date="2020-08" db="EMBL/GenBank/DDBJ databases">
        <title>Plant Genome Project.</title>
        <authorList>
            <person name="Zhang R.-G."/>
        </authorList>
    </citation>
    <scope>NUCLEOTIDE SEQUENCE [LARGE SCALE GENOMIC DNA]</scope>
    <source>
        <tissue evidence="1">Rhizome</tissue>
    </source>
</reference>
<keyword evidence="2" id="KW-1185">Reference proteome</keyword>
<sequence length="139" mass="15900">MMPYDSIATSPFIVTTSCYLSDPWWLSNVVDPEDSDVEVDIEHLRVHRHHHSMRNTSLLLIPLHCQRAIFARLVDRASTIPLQPFNGTAPWNSSSRSVGPWFHFTLLRCSNERLPIQALAPQSVVADELCVFWIGNLQY</sequence>
<organism evidence="1 2">
    <name type="scientific">Zingiber officinale</name>
    <name type="common">Ginger</name>
    <name type="synonym">Amomum zingiber</name>
    <dbReference type="NCBI Taxonomy" id="94328"/>
    <lineage>
        <taxon>Eukaryota</taxon>
        <taxon>Viridiplantae</taxon>
        <taxon>Streptophyta</taxon>
        <taxon>Embryophyta</taxon>
        <taxon>Tracheophyta</taxon>
        <taxon>Spermatophyta</taxon>
        <taxon>Magnoliopsida</taxon>
        <taxon>Liliopsida</taxon>
        <taxon>Zingiberales</taxon>
        <taxon>Zingiberaceae</taxon>
        <taxon>Zingiber</taxon>
    </lineage>
</organism>
<dbReference type="AlphaFoldDB" id="A0A8J5ILB4"/>
<protein>
    <submittedName>
        <fullName evidence="1">Uncharacterized protein</fullName>
    </submittedName>
</protein>
<evidence type="ECO:0000313" key="1">
    <source>
        <dbReference type="EMBL" id="KAG6537005.1"/>
    </source>
</evidence>